<dbReference type="SUPFAM" id="SSF56563">
    <property type="entry name" value="Major capsid protein gp5"/>
    <property type="match status" value="1"/>
</dbReference>
<organism evidence="9 10">
    <name type="scientific">Nitratireductor indicus C115</name>
    <dbReference type="NCBI Taxonomy" id="1231190"/>
    <lineage>
        <taxon>Bacteria</taxon>
        <taxon>Pseudomonadati</taxon>
        <taxon>Pseudomonadota</taxon>
        <taxon>Alphaproteobacteria</taxon>
        <taxon>Hyphomicrobiales</taxon>
        <taxon>Phyllobacteriaceae</taxon>
        <taxon>Nitratireductor</taxon>
    </lineage>
</organism>
<dbReference type="NCBIfam" id="TIGR01554">
    <property type="entry name" value="major_cap_HK97"/>
    <property type="match status" value="1"/>
</dbReference>
<feature type="region of interest" description="Disordered" evidence="6">
    <location>
        <begin position="172"/>
        <end position="203"/>
    </location>
</feature>
<feature type="domain" description="Prohead serine protease" evidence="7">
    <location>
        <begin position="48"/>
        <end position="157"/>
    </location>
</feature>
<dbReference type="Proteomes" id="UP000007374">
    <property type="component" value="Unassembled WGS sequence"/>
</dbReference>
<evidence type="ECO:0000256" key="2">
    <source>
        <dbReference type="ARBA" id="ARBA00022612"/>
    </source>
</evidence>
<feature type="domain" description="Phage capsid-like C-terminal" evidence="8">
    <location>
        <begin position="407"/>
        <end position="662"/>
    </location>
</feature>
<evidence type="ECO:0000256" key="3">
    <source>
        <dbReference type="ARBA" id="ARBA00022670"/>
    </source>
</evidence>
<keyword evidence="4" id="KW-0378">Hydrolase</keyword>
<reference evidence="9 10" key="1">
    <citation type="journal article" date="2012" name="J. Bacteriol.">
        <title>Genome Sequence of Nitratireductor indicus Type Strain C115.</title>
        <authorList>
            <person name="Lai Q."/>
            <person name="Li G."/>
            <person name="Yu Z."/>
            <person name="Shao Z."/>
        </authorList>
    </citation>
    <scope>NUCLEOTIDE SEQUENCE [LARGE SCALE GENOMIC DNA]</scope>
    <source>
        <strain evidence="9 10">C115</strain>
    </source>
</reference>
<comment type="caution">
    <text evidence="9">The sequence shown here is derived from an EMBL/GenBank/DDBJ whole genome shotgun (WGS) entry which is preliminary data.</text>
</comment>
<comment type="subcellular location">
    <subcellularLocation>
        <location evidence="1">Virion</location>
    </subcellularLocation>
</comment>
<evidence type="ECO:0000256" key="4">
    <source>
        <dbReference type="ARBA" id="ARBA00022801"/>
    </source>
</evidence>
<dbReference type="AlphaFoldDB" id="K2NKG4"/>
<dbReference type="InterPro" id="IPR054613">
    <property type="entry name" value="Peptidase_S78_dom"/>
</dbReference>
<dbReference type="PATRIC" id="fig|1231190.3.peg.4812"/>
<dbReference type="InterPro" id="IPR054612">
    <property type="entry name" value="Phage_capsid-like_C"/>
</dbReference>
<sequence length="674" mass="72148">MTVTRRAYSYLHIKAVNEEKRIIRGVATTPAVDRVGDVVEPMGVKFQNPMPFLWQHDAGKPIGTVKFDSPTEDGITFEAELPVIEEAGTLKDRVDEAWQSIKLGLVRAVSIGFRAIEYAFIEGTNGIRFVESEVYELSAVTIPAQPEAVMTSIKNMDAAGVALIKSFDPNAPAATGTIERPTKTPPGASGKSHKPVNLRPKEGNDMKTLAEQITALEAKRAANMARMEEIQAKASEEGRTKDDSEKEEFGTLADECDTIDDELKDLRRMERAKAQEAKPVNKAPVAPASDATARTAVTVKAPKPEAGIEFARLAKVKALAFLSQGEYRQTDIAKRLYGENSAVYGIVSKANVVAGADISGNWAEDLVGDETSVYADFVEFLRPMTIVGKFGTNSIPSLRRVPFRTPLIGQTGGGQAYWVGEGKPKPLTAFDFSRTTLDELKVATISVVTEELLRKSSPSADMILRDALAAAVAERIDTDFIDPAKSASAGVSPASITNGVTPVTSSGNDADAIREDVRALMATFVAANNPPTSGVWIMASATALALSLMVNPLGQAEFGGISMNGGTFMGLPVIVSEYFAPVSAGGYVALVNASDIYFADEGGVMIDVSREASLQMLDNPTNDTVTPTATSMVSMWQTNSVAFRAERILNWAKRRASAVAVLDEVNWGLPAASV</sequence>
<dbReference type="STRING" id="721133.SAMN05216176_1271"/>
<dbReference type="eggNOG" id="COG3740">
    <property type="taxonomic scope" value="Bacteria"/>
</dbReference>
<keyword evidence="10" id="KW-1185">Reference proteome</keyword>
<evidence type="ECO:0000313" key="9">
    <source>
        <dbReference type="EMBL" id="EKF39925.1"/>
    </source>
</evidence>
<feature type="coiled-coil region" evidence="5">
    <location>
        <begin position="213"/>
        <end position="247"/>
    </location>
</feature>
<accession>K2NKG4</accession>
<dbReference type="EMBL" id="AMSI01000033">
    <property type="protein sequence ID" value="EKF39925.1"/>
    <property type="molecule type" value="Genomic_DNA"/>
</dbReference>
<dbReference type="RefSeq" id="WP_009452911.1">
    <property type="nucleotide sequence ID" value="NZ_AMSI01000033.1"/>
</dbReference>
<dbReference type="Gene3D" id="3.30.2320.10">
    <property type="entry name" value="hypothetical protein PF0899 domain"/>
    <property type="match status" value="1"/>
</dbReference>
<evidence type="ECO:0000256" key="1">
    <source>
        <dbReference type="ARBA" id="ARBA00004328"/>
    </source>
</evidence>
<dbReference type="GO" id="GO:0008233">
    <property type="term" value="F:peptidase activity"/>
    <property type="evidence" value="ECO:0007669"/>
    <property type="project" value="UniProtKB-KW"/>
</dbReference>
<evidence type="ECO:0000256" key="6">
    <source>
        <dbReference type="SAM" id="MobiDB-lite"/>
    </source>
</evidence>
<dbReference type="OrthoDB" id="9804926at2"/>
<evidence type="ECO:0000259" key="8">
    <source>
        <dbReference type="Pfam" id="PF05065"/>
    </source>
</evidence>
<evidence type="ECO:0000259" key="7">
    <source>
        <dbReference type="Pfam" id="PF04586"/>
    </source>
</evidence>
<protein>
    <submittedName>
        <fullName evidence="9">Peptidase U35 phage prohead HK97</fullName>
    </submittedName>
</protein>
<dbReference type="GO" id="GO:0006508">
    <property type="term" value="P:proteolysis"/>
    <property type="evidence" value="ECO:0007669"/>
    <property type="project" value="UniProtKB-KW"/>
</dbReference>
<proteinExistence type="predicted"/>
<keyword evidence="2" id="KW-1188">Viral release from host cell</keyword>
<dbReference type="Pfam" id="PF05065">
    <property type="entry name" value="Phage_capsid"/>
    <property type="match status" value="1"/>
</dbReference>
<gene>
    <name evidence="9" type="ORF">NA8A_23374</name>
</gene>
<keyword evidence="3" id="KW-0645">Protease</keyword>
<dbReference type="Pfam" id="PF04586">
    <property type="entry name" value="Peptidase_S78"/>
    <property type="match status" value="1"/>
</dbReference>
<dbReference type="InterPro" id="IPR024455">
    <property type="entry name" value="Phage_capsid"/>
</dbReference>
<name>K2NKG4_9HYPH</name>
<dbReference type="Gene3D" id="3.30.2400.10">
    <property type="entry name" value="Major capsid protein gp5"/>
    <property type="match status" value="1"/>
</dbReference>
<keyword evidence="5" id="KW-0175">Coiled coil</keyword>
<evidence type="ECO:0000313" key="10">
    <source>
        <dbReference type="Proteomes" id="UP000007374"/>
    </source>
</evidence>
<evidence type="ECO:0000256" key="5">
    <source>
        <dbReference type="SAM" id="Coils"/>
    </source>
</evidence>